<evidence type="ECO:0000256" key="6">
    <source>
        <dbReference type="ARBA" id="ARBA00023002"/>
    </source>
</evidence>
<dbReference type="Pfam" id="PF00662">
    <property type="entry name" value="Proton_antipo_N"/>
    <property type="match status" value="1"/>
</dbReference>
<keyword evidence="3" id="KW-1003">Cell membrane</keyword>
<organism evidence="12 13">
    <name type="scientific">Ruminiclostridium cellobioparum subsp. termitidis CT1112</name>
    <dbReference type="NCBI Taxonomy" id="1195236"/>
    <lineage>
        <taxon>Bacteria</taxon>
        <taxon>Bacillati</taxon>
        <taxon>Bacillota</taxon>
        <taxon>Clostridia</taxon>
        <taxon>Eubacteriales</taxon>
        <taxon>Oscillospiraceae</taxon>
        <taxon>Ruminiclostridium</taxon>
    </lineage>
</organism>
<dbReference type="EMBL" id="AORV01000021">
    <property type="protein sequence ID" value="EMS73193.1"/>
    <property type="molecule type" value="Genomic_DNA"/>
</dbReference>
<dbReference type="PANTHER" id="PTHR42682:SF3">
    <property type="entry name" value="FORMATE HYDROGENLYASE SUBUNIT 3-RELATED"/>
    <property type="match status" value="1"/>
</dbReference>
<keyword evidence="4 8" id="KW-0812">Transmembrane</keyword>
<feature type="transmembrane region" description="Helical" evidence="9">
    <location>
        <begin position="337"/>
        <end position="357"/>
    </location>
</feature>
<reference evidence="12 13" key="1">
    <citation type="journal article" date="2013" name="Genome Announc.">
        <title>Draft Genome Sequence of the Cellulolytic, Mesophilic, Anaerobic Bacterium Clostridium termitidis Strain CT1112 (DSM 5398).</title>
        <authorList>
            <person name="Lal S."/>
            <person name="Ramachandran U."/>
            <person name="Zhang X."/>
            <person name="Munir R."/>
            <person name="Sparling R."/>
            <person name="Levin D.B."/>
        </authorList>
    </citation>
    <scope>NUCLEOTIDE SEQUENCE [LARGE SCALE GENOMIC DNA]</scope>
    <source>
        <strain evidence="12 13">CT1112</strain>
    </source>
</reference>
<evidence type="ECO:0000256" key="5">
    <source>
        <dbReference type="ARBA" id="ARBA00022989"/>
    </source>
</evidence>
<dbReference type="RefSeq" id="WP_004624072.1">
    <property type="nucleotide sequence ID" value="NZ_AORV01000021.1"/>
</dbReference>
<feature type="transmembrane region" description="Helical" evidence="9">
    <location>
        <begin position="278"/>
        <end position="297"/>
    </location>
</feature>
<dbReference type="InterPro" id="IPR052175">
    <property type="entry name" value="ComplexI-like_HydComp"/>
</dbReference>
<evidence type="ECO:0000259" key="11">
    <source>
        <dbReference type="Pfam" id="PF00662"/>
    </source>
</evidence>
<dbReference type="Pfam" id="PF00361">
    <property type="entry name" value="Proton_antipo_M"/>
    <property type="match status" value="1"/>
</dbReference>
<dbReference type="InterPro" id="IPR003918">
    <property type="entry name" value="NADH_UbQ_OxRdtase"/>
</dbReference>
<feature type="transmembrane region" description="Helical" evidence="9">
    <location>
        <begin position="173"/>
        <end position="196"/>
    </location>
</feature>
<keyword evidence="6" id="KW-0560">Oxidoreductase</keyword>
<feature type="domain" description="NADH:quinone oxidoreductase/Mrp antiporter transmembrane" evidence="10">
    <location>
        <begin position="137"/>
        <end position="423"/>
    </location>
</feature>
<accession>S0FX87</accession>
<gene>
    <name evidence="12" type="ORF">CTER_0661</name>
</gene>
<dbReference type="GO" id="GO:0016491">
    <property type="term" value="F:oxidoreductase activity"/>
    <property type="evidence" value="ECO:0007669"/>
    <property type="project" value="UniProtKB-KW"/>
</dbReference>
<evidence type="ECO:0000256" key="1">
    <source>
        <dbReference type="ARBA" id="ARBA00004651"/>
    </source>
</evidence>
<name>S0FX87_RUMCE</name>
<sequence length="689" mass="76462">MSANYLTTSFIICLLLYIAGSLSSLATYFKPKISNFLSNIFSLAAGSLLSISMIHKLFTADTHVISFNIDNNIPFINFNFKIDNLAAFFLLLIGIVTSIVSIYSFSYMKRFFTIKNVGVFGVFYNLFILSMVMLAASNNILLFLVFWELMSLLSYFLVIYEHERDEVQKAGKTYIIMTYTGTAFITAAFLLIVYFTGSFEFSAVTSSLIPKTYSNLIYIFLLLGFGTKAGIIPMHIWLPYAYTEAPSNVAAIMSAVMKKMSIYGLLRIVFFILHENAMWWGVLTLIIGTVSAVFGIAYSVASTTNIKRLLSYSSIENMGIIFCGIGIMLIARASGNSFLLSLSLTAVLLHTLNHALFKSLLFMGAGAVHYGTGTRNMEKLGGLIKKMPLTAVFIFIGCLAVSAVPPFNGFASEYIIFQSIINSIISFVPSGQFPMVILFVIVAAFLAITGALVVFTYVQLFGISFLGMPRSTEAQNAIEPEKPMLAALAAGAVLCIVPGVGLKQVIKLIDNVSVDLIDIKLLSTDWSLSKFLHYPVENGSLSVSFSGLSIMLLVFIAVVSLLAAVFRKRTLVQKYNTWDCGFTKLNPRMQYSAIGFSKSVRIIFRGLFKPNRDLVITEGAGPYFIKKASYTLSTEKVIEKYLYKPFILALINFSRKARYKIQTGSIHAYLMYFFCVLILMLLYYSFLAS</sequence>
<dbReference type="GO" id="GO:0008137">
    <property type="term" value="F:NADH dehydrogenase (ubiquinone) activity"/>
    <property type="evidence" value="ECO:0007669"/>
    <property type="project" value="InterPro"/>
</dbReference>
<evidence type="ECO:0000256" key="9">
    <source>
        <dbReference type="SAM" id="Phobius"/>
    </source>
</evidence>
<protein>
    <submittedName>
        <fullName evidence="12">Formate hydrogenlyase subunit 3/Multisubunit Na+/H+ antiporter, MnhD subunit</fullName>
    </submittedName>
</protein>
<keyword evidence="5 9" id="KW-1133">Transmembrane helix</keyword>
<dbReference type="InterPro" id="IPR001516">
    <property type="entry name" value="Proton_antipo_N"/>
</dbReference>
<dbReference type="PRINTS" id="PR01437">
    <property type="entry name" value="NUOXDRDTASE4"/>
</dbReference>
<evidence type="ECO:0000256" key="2">
    <source>
        <dbReference type="ARBA" id="ARBA00008483"/>
    </source>
</evidence>
<keyword evidence="7 9" id="KW-0472">Membrane</keyword>
<dbReference type="AlphaFoldDB" id="S0FX87"/>
<dbReference type="GO" id="GO:0016829">
    <property type="term" value="F:lyase activity"/>
    <property type="evidence" value="ECO:0007669"/>
    <property type="project" value="UniProtKB-KW"/>
</dbReference>
<dbReference type="InterPro" id="IPR001750">
    <property type="entry name" value="ND/Mrp_TM"/>
</dbReference>
<dbReference type="Proteomes" id="UP000014155">
    <property type="component" value="Unassembled WGS sequence"/>
</dbReference>
<evidence type="ECO:0000313" key="12">
    <source>
        <dbReference type="EMBL" id="EMS73193.1"/>
    </source>
</evidence>
<evidence type="ECO:0000256" key="8">
    <source>
        <dbReference type="RuleBase" id="RU000320"/>
    </source>
</evidence>
<dbReference type="STRING" id="1195236.CTER_0661"/>
<feature type="transmembrane region" description="Helical" evidence="9">
    <location>
        <begin position="387"/>
        <end position="407"/>
    </location>
</feature>
<dbReference type="GO" id="GO:0005886">
    <property type="term" value="C:plasma membrane"/>
    <property type="evidence" value="ECO:0007669"/>
    <property type="project" value="UniProtKB-SubCell"/>
</dbReference>
<evidence type="ECO:0000256" key="7">
    <source>
        <dbReference type="ARBA" id="ARBA00023136"/>
    </source>
</evidence>
<feature type="transmembrane region" description="Helical" evidence="9">
    <location>
        <begin position="436"/>
        <end position="463"/>
    </location>
</feature>
<dbReference type="GO" id="GO:0042773">
    <property type="term" value="P:ATP synthesis coupled electron transport"/>
    <property type="evidence" value="ECO:0007669"/>
    <property type="project" value="InterPro"/>
</dbReference>
<feature type="transmembrane region" description="Helical" evidence="9">
    <location>
        <begin position="666"/>
        <end position="686"/>
    </location>
</feature>
<feature type="transmembrane region" description="Helical" evidence="9">
    <location>
        <begin position="6"/>
        <end position="29"/>
    </location>
</feature>
<comment type="subcellular location">
    <subcellularLocation>
        <location evidence="1">Cell membrane</location>
        <topology evidence="1">Multi-pass membrane protein</topology>
    </subcellularLocation>
    <subcellularLocation>
        <location evidence="8">Membrane</location>
        <topology evidence="8">Multi-pass membrane protein</topology>
    </subcellularLocation>
</comment>
<feature type="transmembrane region" description="Helical" evidence="9">
    <location>
        <begin position="309"/>
        <end position="331"/>
    </location>
</feature>
<feature type="transmembrane region" description="Helical" evidence="9">
    <location>
        <begin position="250"/>
        <end position="272"/>
    </location>
</feature>
<evidence type="ECO:0000313" key="13">
    <source>
        <dbReference type="Proteomes" id="UP000014155"/>
    </source>
</evidence>
<evidence type="ECO:0000259" key="10">
    <source>
        <dbReference type="Pfam" id="PF00361"/>
    </source>
</evidence>
<comment type="caution">
    <text evidence="12">The sequence shown here is derived from an EMBL/GenBank/DDBJ whole genome shotgun (WGS) entry which is preliminary data.</text>
</comment>
<feature type="transmembrane region" description="Helical" evidence="9">
    <location>
        <begin position="484"/>
        <end position="506"/>
    </location>
</feature>
<comment type="similarity">
    <text evidence="2">Belongs to the CPA3 antiporters (TC 2.A.63) subunit A family.</text>
</comment>
<feature type="transmembrane region" description="Helical" evidence="9">
    <location>
        <begin position="117"/>
        <end position="134"/>
    </location>
</feature>
<dbReference type="PATRIC" id="fig|1195236.3.peg.952"/>
<evidence type="ECO:0000256" key="3">
    <source>
        <dbReference type="ARBA" id="ARBA00022475"/>
    </source>
</evidence>
<feature type="transmembrane region" description="Helical" evidence="9">
    <location>
        <begin position="216"/>
        <end position="238"/>
    </location>
</feature>
<evidence type="ECO:0000256" key="4">
    <source>
        <dbReference type="ARBA" id="ARBA00022692"/>
    </source>
</evidence>
<dbReference type="eggNOG" id="COG0651">
    <property type="taxonomic scope" value="Bacteria"/>
</dbReference>
<feature type="domain" description="NADH-Ubiquinone oxidoreductase (complex I) chain 5 N-terminal" evidence="11">
    <location>
        <begin position="76"/>
        <end position="109"/>
    </location>
</feature>
<proteinExistence type="inferred from homology"/>
<feature type="transmembrane region" description="Helical" evidence="9">
    <location>
        <begin position="85"/>
        <end position="105"/>
    </location>
</feature>
<dbReference type="PANTHER" id="PTHR42682">
    <property type="entry name" value="HYDROGENASE-4 COMPONENT F"/>
    <property type="match status" value="1"/>
</dbReference>
<feature type="transmembrane region" description="Helical" evidence="9">
    <location>
        <begin position="543"/>
        <end position="566"/>
    </location>
</feature>
<keyword evidence="13" id="KW-1185">Reference proteome</keyword>
<feature type="transmembrane region" description="Helical" evidence="9">
    <location>
        <begin position="140"/>
        <end position="161"/>
    </location>
</feature>
<feature type="transmembrane region" description="Helical" evidence="9">
    <location>
        <begin position="36"/>
        <end position="58"/>
    </location>
</feature>
<keyword evidence="12" id="KW-0456">Lyase</keyword>